<proteinExistence type="inferred from homology"/>
<reference evidence="3 4" key="1">
    <citation type="journal article" date="2012" name="Genome Biol.">
        <title>Genome and low-iron response of an oceanic diatom adapted to chronic iron limitation.</title>
        <authorList>
            <person name="Lommer M."/>
            <person name="Specht M."/>
            <person name="Roy A.S."/>
            <person name="Kraemer L."/>
            <person name="Andreson R."/>
            <person name="Gutowska M.A."/>
            <person name="Wolf J."/>
            <person name="Bergner S.V."/>
            <person name="Schilhabel M.B."/>
            <person name="Klostermeier U.C."/>
            <person name="Beiko R.G."/>
            <person name="Rosenstiel P."/>
            <person name="Hippler M."/>
            <person name="Laroche J."/>
        </authorList>
    </citation>
    <scope>NUCLEOTIDE SEQUENCE [LARGE SCALE GENOMIC DNA]</scope>
    <source>
        <strain evidence="3 4">CCMP1005</strain>
    </source>
</reference>
<sequence length="397" mass="43548">SRSNGAVRYDTDDASRKDMLVEIAFCCRPIYGPPPFLPTSLGAAAPSAPEEIAHHHTVTIPSPGGEPSPLHRIHVRPLLTEDEAAEVLGLARRHAADTRCWDRPDEGRHASYRTVDFAVEDAPDVSEYLLGPDGIGLDGRVFGELSGAYGVDAADMEFLDLDTIDSLELHRDGSLLSFTVLLSPPDDFEAGGTVFDALRDVDATSSAECGGGDPSGSVLKPGGVIRPPRAGYGTLHSGKLLHGGERVTRGQRIVLVGFVDVDERNCRPGCLGEATKEWGRNDVREYFNRRRTSLLERQKAVGGGNQPRWRIKNWRYLPKESSRSSLGKDTLLPPAVLRGIEARASPERIRKLRLRTEDRLLRDILLPSNERGEKEEAFEFGELLEVDNLEGMGITEL</sequence>
<gene>
    <name evidence="3" type="ORF">THAOC_28212</name>
</gene>
<dbReference type="AlphaFoldDB" id="K0RUE5"/>
<dbReference type="eggNOG" id="ENOG502SABG">
    <property type="taxonomic scope" value="Eukaryota"/>
</dbReference>
<dbReference type="GO" id="GO:0016491">
    <property type="term" value="F:oxidoreductase activity"/>
    <property type="evidence" value="ECO:0007669"/>
    <property type="project" value="UniProtKB-KW"/>
</dbReference>
<organism evidence="3 4">
    <name type="scientific">Thalassiosira oceanica</name>
    <name type="common">Marine diatom</name>
    <dbReference type="NCBI Taxonomy" id="159749"/>
    <lineage>
        <taxon>Eukaryota</taxon>
        <taxon>Sar</taxon>
        <taxon>Stramenopiles</taxon>
        <taxon>Ochrophyta</taxon>
        <taxon>Bacillariophyta</taxon>
        <taxon>Coscinodiscophyceae</taxon>
        <taxon>Thalassiosirophycidae</taxon>
        <taxon>Thalassiosirales</taxon>
        <taxon>Thalassiosiraceae</taxon>
        <taxon>Thalassiosira</taxon>
    </lineage>
</organism>
<feature type="non-terminal residue" evidence="3">
    <location>
        <position position="1"/>
    </location>
</feature>
<dbReference type="InterPro" id="IPR005123">
    <property type="entry name" value="Oxoglu/Fe-dep_dioxygenase_dom"/>
</dbReference>
<dbReference type="OMA" id="WGRNDVR"/>
<dbReference type="Gene3D" id="2.60.120.620">
    <property type="entry name" value="q2cbj1_9rhob like domain"/>
    <property type="match status" value="1"/>
</dbReference>
<keyword evidence="1" id="KW-0408">Iron</keyword>
<evidence type="ECO:0000256" key="1">
    <source>
        <dbReference type="RuleBase" id="RU003682"/>
    </source>
</evidence>
<dbReference type="OrthoDB" id="42213at2759"/>
<evidence type="ECO:0000259" key="2">
    <source>
        <dbReference type="PROSITE" id="PS51471"/>
    </source>
</evidence>
<evidence type="ECO:0000313" key="3">
    <source>
        <dbReference type="EMBL" id="EJK52501.1"/>
    </source>
</evidence>
<keyword evidence="1" id="KW-0479">Metal-binding</keyword>
<comment type="caution">
    <text evidence="3">The sequence shown here is derived from an EMBL/GenBank/DDBJ whole genome shotgun (WGS) entry which is preliminary data.</text>
</comment>
<comment type="similarity">
    <text evidence="1">Belongs to the iron/ascorbate-dependent oxidoreductase family.</text>
</comment>
<name>K0RUE5_THAOC</name>
<keyword evidence="4" id="KW-1185">Reference proteome</keyword>
<keyword evidence="1" id="KW-0560">Oxidoreductase</keyword>
<dbReference type="GO" id="GO:0046872">
    <property type="term" value="F:metal ion binding"/>
    <property type="evidence" value="ECO:0007669"/>
    <property type="project" value="UniProtKB-KW"/>
</dbReference>
<accession>K0RUE5</accession>
<evidence type="ECO:0000313" key="4">
    <source>
        <dbReference type="Proteomes" id="UP000266841"/>
    </source>
</evidence>
<dbReference type="EMBL" id="AGNL01039687">
    <property type="protein sequence ID" value="EJK52501.1"/>
    <property type="molecule type" value="Genomic_DNA"/>
</dbReference>
<protein>
    <recommendedName>
        <fullName evidence="2">Fe2OG dioxygenase domain-containing protein</fullName>
    </recommendedName>
</protein>
<dbReference type="PROSITE" id="PS51471">
    <property type="entry name" value="FE2OG_OXY"/>
    <property type="match status" value="1"/>
</dbReference>
<feature type="domain" description="Fe2OG dioxygenase" evidence="2">
    <location>
        <begin position="152"/>
        <end position="261"/>
    </location>
</feature>
<dbReference type="Proteomes" id="UP000266841">
    <property type="component" value="Unassembled WGS sequence"/>
</dbReference>